<proteinExistence type="predicted"/>
<evidence type="ECO:0000313" key="1">
    <source>
        <dbReference type="EMBL" id="AGX05544.1"/>
    </source>
</evidence>
<organism evidence="1 2">
    <name type="scientific">Bacillus infantis NRRL B-14911</name>
    <dbReference type="NCBI Taxonomy" id="1367477"/>
    <lineage>
        <taxon>Bacteria</taxon>
        <taxon>Bacillati</taxon>
        <taxon>Bacillota</taxon>
        <taxon>Bacilli</taxon>
        <taxon>Bacillales</taxon>
        <taxon>Bacillaceae</taxon>
        <taxon>Bacillus</taxon>
    </lineage>
</organism>
<dbReference type="KEGG" id="bif:N288_18310"/>
<keyword evidence="2" id="KW-1185">Reference proteome</keyword>
<dbReference type="AlphaFoldDB" id="U5LCG4"/>
<accession>U5LCG4</accession>
<name>U5LCG4_9BACI</name>
<dbReference type="HOGENOM" id="CLU_3354512_0_0_9"/>
<evidence type="ECO:0000313" key="2">
    <source>
        <dbReference type="Proteomes" id="UP000017805"/>
    </source>
</evidence>
<dbReference type="EMBL" id="CP006643">
    <property type="protein sequence ID" value="AGX05544.1"/>
    <property type="molecule type" value="Genomic_DNA"/>
</dbReference>
<sequence>MAVKIIAFFKSWMNEAKTKRMRKKLHSSRILNIQLG</sequence>
<protein>
    <submittedName>
        <fullName evidence="1">Uncharacterized protein</fullName>
    </submittedName>
</protein>
<gene>
    <name evidence="1" type="ORF">N288_18310</name>
</gene>
<reference evidence="1 2" key="1">
    <citation type="submission" date="2013-07" db="EMBL/GenBank/DDBJ databases">
        <title>Complete genome sequence of Bacillus infantis NRRL B-14911 that has potential to induce cardiac disease by antigenic mimicry.</title>
        <authorList>
            <person name="Massilamany C."/>
            <person name="Smith T.P.L."/>
            <person name="Loy J.D."/>
            <person name="Barletta R."/>
            <person name="Reddy J."/>
        </authorList>
    </citation>
    <scope>NUCLEOTIDE SEQUENCE [LARGE SCALE GENOMIC DNA]</scope>
    <source>
        <strain evidence="1 2">NRRL B-14911</strain>
    </source>
</reference>
<dbReference type="Proteomes" id="UP000017805">
    <property type="component" value="Chromosome"/>
</dbReference>